<dbReference type="Pfam" id="PF12679">
    <property type="entry name" value="ABC2_membrane_2"/>
    <property type="match status" value="1"/>
</dbReference>
<proteinExistence type="predicted"/>
<evidence type="ECO:0000256" key="1">
    <source>
        <dbReference type="SAM" id="Phobius"/>
    </source>
</evidence>
<evidence type="ECO:0000313" key="6">
    <source>
        <dbReference type="Proteomes" id="UP000583101"/>
    </source>
</evidence>
<feature type="transmembrane region" description="Helical" evidence="1">
    <location>
        <begin position="79"/>
        <end position="100"/>
    </location>
</feature>
<feature type="transmembrane region" description="Helical" evidence="1">
    <location>
        <begin position="232"/>
        <end position="252"/>
    </location>
</feature>
<feature type="transmembrane region" description="Helical" evidence="1">
    <location>
        <begin position="264"/>
        <end position="290"/>
    </location>
</feature>
<evidence type="ECO:0000259" key="2">
    <source>
        <dbReference type="Pfam" id="PF09822"/>
    </source>
</evidence>
<dbReference type="GO" id="GO:0140359">
    <property type="term" value="F:ABC-type transporter activity"/>
    <property type="evidence" value="ECO:0007669"/>
    <property type="project" value="InterPro"/>
</dbReference>
<dbReference type="AlphaFoldDB" id="A0A4Y8AK75"/>
<organism evidence="4 5">
    <name type="scientific">Mucilaginibacter phyllosphaerae</name>
    <dbReference type="NCBI Taxonomy" id="1812349"/>
    <lineage>
        <taxon>Bacteria</taxon>
        <taxon>Pseudomonadati</taxon>
        <taxon>Bacteroidota</taxon>
        <taxon>Sphingobacteriia</taxon>
        <taxon>Sphingobacteriales</taxon>
        <taxon>Sphingobacteriaceae</taxon>
        <taxon>Mucilaginibacter</taxon>
    </lineage>
</organism>
<name>A0A4Y8AK75_9SPHI</name>
<feature type="transmembrane region" description="Helical" evidence="1">
    <location>
        <begin position="121"/>
        <end position="143"/>
    </location>
</feature>
<comment type="caution">
    <text evidence="4">The sequence shown here is derived from an EMBL/GenBank/DDBJ whole genome shotgun (WGS) entry which is preliminary data.</text>
</comment>
<dbReference type="RefSeq" id="WP_134334748.1">
    <property type="nucleotide sequence ID" value="NZ_BMCZ01000001.1"/>
</dbReference>
<protein>
    <submittedName>
        <fullName evidence="4">ABC transporter</fullName>
    </submittedName>
    <submittedName>
        <fullName evidence="3">ABC-2 type transport system permease protein</fullName>
    </submittedName>
</protein>
<dbReference type="OrthoDB" id="609779at2"/>
<dbReference type="Pfam" id="PF09822">
    <property type="entry name" value="ABC_transp_aux"/>
    <property type="match status" value="1"/>
</dbReference>
<sequence>MKTTIKIAKLELSLLFYSPIAWFLSVVFIFQCGLLYTSQIETFLTYQNIGGDMLHNLSFLTSNVFGMRSGLYGDVLNKVYLYLPLLTMGLISREISSGTIKLLYSSPVKIRQIVLGKFASLMVYNLLLVAVLAIFVLTATFNIKHADTGLLLAGLLAIYLLLCAYAAIGLFMSCLTSYQIVAAISTLVVFAILAYIGNVGQNMAAFRSLSYFLSMNGRAEKIIYGLINTKDVAYFIIIICLFLAFSIIKLHAARETKAANRIIAGRYLLVLFLGIVAGYLTSLPGFIGYYDPTAHQSQTLTPSTQKVLKDIGDAPLQITSYINLLDQRFGMGAPSFRNYEKERWEPYLRFKPNITFKYVYYYDEPSADQQLHRNYPGKTLKQIAEQSAKSWKLDINDFKSPQEIRKIIDLKPELNRYVMQLTYKGRSTFLRLFDDQLQFPSETETSAALKRLTVKLPKVLFAQGDFERSINKLSDKDYGSFVSQIVNRNAMVNQGFDTDSINLSRQTIPQDISALVIADPKIAFKPAVLAKIHQYINNGGNLLVATEPGKQAIINPLINPLGISLMNGIIIQKSKDLGPDVVMAALTPKAAGLSQSLKYDLDKQVKISMPGAAGLTYSKNSLYNIDNLFVTNEKTSWVRADKLIPDSAEIVFDAKNGDKRIPVPTALALTRQINGKQQRIMVAGDADFLSSAQISGWESANRDFYMPLMGWFTYGQFPINTNRPASEDNRLNITDNGLMLLKIIYLGILPGLIILCGAGFLISRKRK</sequence>
<feature type="domain" description="ABC-type uncharacterised transport system" evidence="2">
    <location>
        <begin position="490"/>
        <end position="550"/>
    </location>
</feature>
<feature type="transmembrane region" description="Helical" evidence="1">
    <location>
        <begin position="739"/>
        <end position="762"/>
    </location>
</feature>
<dbReference type="Proteomes" id="UP000583101">
    <property type="component" value="Unassembled WGS sequence"/>
</dbReference>
<dbReference type="EMBL" id="SNQG01000001">
    <property type="protein sequence ID" value="TEW68909.1"/>
    <property type="molecule type" value="Genomic_DNA"/>
</dbReference>
<feature type="transmembrane region" description="Helical" evidence="1">
    <location>
        <begin position="12"/>
        <end position="36"/>
    </location>
</feature>
<keyword evidence="1" id="KW-0472">Membrane</keyword>
<keyword evidence="1" id="KW-1133">Transmembrane helix</keyword>
<gene>
    <name evidence="4" type="ORF">E2R65_01735</name>
    <name evidence="3" type="ORF">GGR35_000654</name>
</gene>
<evidence type="ECO:0000313" key="3">
    <source>
        <dbReference type="EMBL" id="MBB3968068.1"/>
    </source>
</evidence>
<keyword evidence="6" id="KW-1185">Reference proteome</keyword>
<keyword evidence="1" id="KW-0812">Transmembrane</keyword>
<feature type="transmembrane region" description="Helical" evidence="1">
    <location>
        <begin position="149"/>
        <end position="171"/>
    </location>
</feature>
<dbReference type="Proteomes" id="UP000297248">
    <property type="component" value="Unassembled WGS sequence"/>
</dbReference>
<feature type="transmembrane region" description="Helical" evidence="1">
    <location>
        <begin position="178"/>
        <end position="197"/>
    </location>
</feature>
<dbReference type="GO" id="GO:0005886">
    <property type="term" value="C:plasma membrane"/>
    <property type="evidence" value="ECO:0007669"/>
    <property type="project" value="UniProtKB-SubCell"/>
</dbReference>
<reference evidence="4 5" key="1">
    <citation type="journal article" date="2016" name="Int. J. Syst. Evol. Microbiol.">
        <title>Proposal of Mucilaginibacter phyllosphaerae sp. nov. isolated from the phyllosphere of Galium album.</title>
        <authorList>
            <person name="Aydogan E.L."/>
            <person name="Busse H.J."/>
            <person name="Moser G."/>
            <person name="Muller C."/>
            <person name="Kampfer P."/>
            <person name="Glaeser S.P."/>
        </authorList>
    </citation>
    <scope>NUCLEOTIDE SEQUENCE [LARGE SCALE GENOMIC DNA]</scope>
    <source>
        <strain evidence="4 5">PP-F2FG21</strain>
    </source>
</reference>
<evidence type="ECO:0000313" key="4">
    <source>
        <dbReference type="EMBL" id="TEW68909.1"/>
    </source>
</evidence>
<evidence type="ECO:0000313" key="5">
    <source>
        <dbReference type="Proteomes" id="UP000297248"/>
    </source>
</evidence>
<dbReference type="EMBL" id="JACIEG010000001">
    <property type="protein sequence ID" value="MBB3968068.1"/>
    <property type="molecule type" value="Genomic_DNA"/>
</dbReference>
<reference evidence="3 6" key="3">
    <citation type="submission" date="2020-08" db="EMBL/GenBank/DDBJ databases">
        <title>Genomic Encyclopedia of Type Strains, Phase IV (KMG-IV): sequencing the most valuable type-strain genomes for metagenomic binning, comparative biology and taxonomic classification.</title>
        <authorList>
            <person name="Goeker M."/>
        </authorList>
    </citation>
    <scope>NUCLEOTIDE SEQUENCE [LARGE SCALE GENOMIC DNA]</scope>
    <source>
        <strain evidence="3 6">DSM 100995</strain>
    </source>
</reference>
<accession>A0A4Y8AK75</accession>
<dbReference type="InterPro" id="IPR019196">
    <property type="entry name" value="ABC_transp_unknown"/>
</dbReference>
<reference evidence="4" key="2">
    <citation type="submission" date="2019-03" db="EMBL/GenBank/DDBJ databases">
        <authorList>
            <person name="Yan Y.-Q."/>
            <person name="Du Z.-J."/>
        </authorList>
    </citation>
    <scope>NUCLEOTIDE SEQUENCE</scope>
    <source>
        <strain evidence="4">PP-F2FG21</strain>
    </source>
</reference>